<name>A0A4Q8AN23_9MICO</name>
<organism evidence="2 3">
    <name type="scientific">Microterricola gilva</name>
    <dbReference type="NCBI Taxonomy" id="393267"/>
    <lineage>
        <taxon>Bacteria</taxon>
        <taxon>Bacillati</taxon>
        <taxon>Actinomycetota</taxon>
        <taxon>Actinomycetes</taxon>
        <taxon>Micrococcales</taxon>
        <taxon>Microbacteriaceae</taxon>
        <taxon>Microterricola</taxon>
    </lineage>
</organism>
<reference evidence="2 3" key="1">
    <citation type="submission" date="2019-02" db="EMBL/GenBank/DDBJ databases">
        <title>Sequencing the genomes of 1000 actinobacteria strains.</title>
        <authorList>
            <person name="Klenk H.-P."/>
        </authorList>
    </citation>
    <scope>NUCLEOTIDE SEQUENCE [LARGE SCALE GENOMIC DNA]</scope>
    <source>
        <strain evidence="2 3">DSM 18319</strain>
    </source>
</reference>
<dbReference type="AlphaFoldDB" id="A0A4Q8AN23"/>
<evidence type="ECO:0000313" key="3">
    <source>
        <dbReference type="Proteomes" id="UP000291483"/>
    </source>
</evidence>
<sequence>MKVLVASELGQGTRPSDVMDAIEGELVYMVDVCPDSRRFPYSAWCDCGITFCGIVSGAVTSTALVRDLEGLTYEGYVACLETTHEDAVRGGCSCGFDADGIASALCAIAAPLRDGTVVERCVDRVRVRLRAV</sequence>
<evidence type="ECO:0000259" key="1">
    <source>
        <dbReference type="Pfam" id="PF24831"/>
    </source>
</evidence>
<accession>A0A4Q8AN23</accession>
<proteinExistence type="predicted"/>
<keyword evidence="3" id="KW-1185">Reference proteome</keyword>
<evidence type="ECO:0000313" key="2">
    <source>
        <dbReference type="EMBL" id="RZU66020.1"/>
    </source>
</evidence>
<dbReference type="Pfam" id="PF24831">
    <property type="entry name" value="DUF7715"/>
    <property type="match status" value="1"/>
</dbReference>
<dbReference type="EMBL" id="SHLC01000001">
    <property type="protein sequence ID" value="RZU66020.1"/>
    <property type="molecule type" value="Genomic_DNA"/>
</dbReference>
<comment type="caution">
    <text evidence="2">The sequence shown here is derived from an EMBL/GenBank/DDBJ whole genome shotgun (WGS) entry which is preliminary data.</text>
</comment>
<feature type="domain" description="DUF7715" evidence="1">
    <location>
        <begin position="1"/>
        <end position="129"/>
    </location>
</feature>
<protein>
    <recommendedName>
        <fullName evidence="1">DUF7715 domain-containing protein</fullName>
    </recommendedName>
</protein>
<dbReference type="Proteomes" id="UP000291483">
    <property type="component" value="Unassembled WGS sequence"/>
</dbReference>
<gene>
    <name evidence="2" type="ORF">EV379_2365</name>
</gene>
<dbReference type="InterPro" id="IPR056132">
    <property type="entry name" value="DUF7715"/>
</dbReference>